<reference evidence="2 3" key="1">
    <citation type="submission" date="2020-12" db="EMBL/GenBank/DDBJ databases">
        <title>FDA dAtabase for Regulatory Grade micrObial Sequences (FDA-ARGOS): Supporting development and validation of Infectious Disease Dx tests.</title>
        <authorList>
            <person name="Sproer C."/>
            <person name="Gronow S."/>
            <person name="Severitt S."/>
            <person name="Schroder I."/>
            <person name="Tallon L."/>
            <person name="Sadzewicz L."/>
            <person name="Zhao X."/>
            <person name="Boylan J."/>
            <person name="Ott S."/>
            <person name="Bowen H."/>
            <person name="Vavikolanu K."/>
            <person name="Mehta A."/>
            <person name="Aluvathingal J."/>
            <person name="Nadendla S."/>
            <person name="Lowell S."/>
            <person name="Myers T."/>
            <person name="Yan Y."/>
            <person name="Sichtig H."/>
        </authorList>
    </citation>
    <scope>NUCLEOTIDE SEQUENCE [LARGE SCALE GENOMIC DNA]</scope>
    <source>
        <strain evidence="2 3">FDAARGOS_986</strain>
    </source>
</reference>
<sequence length="273" mass="31134">MRFFLVFVVVFIFNSTSYAYQCLSPEEVPASQLHAKTDMVPGGSAIFSANEKRVWFYSYPNASCRQKEIFIVKGDLVYVFSLYNAFYYVEYVSQKGNSVYGWVNKEDLVPYNLHSINAGEKISIADFSIYVNERWISINTISELLSNITGKHETFFVGSYPNAVGGLYKYYSHIYPFGEIISSNVSYDKRMQNIDNSYRLTSILISEHGYFTARGIGVGDTVIDVKGKYKSKNLLDDVSRLTYRLGNYFISYDIKDGLVSSINIGQEFPDEKS</sequence>
<organism evidence="2 3">
    <name type="scientific">Aeromonas jandaei</name>
    <dbReference type="NCBI Taxonomy" id="650"/>
    <lineage>
        <taxon>Bacteria</taxon>
        <taxon>Pseudomonadati</taxon>
        <taxon>Pseudomonadota</taxon>
        <taxon>Gammaproteobacteria</taxon>
        <taxon>Aeromonadales</taxon>
        <taxon>Aeromonadaceae</taxon>
        <taxon>Aeromonas</taxon>
    </lineage>
</organism>
<keyword evidence="3" id="KW-1185">Reference proteome</keyword>
<keyword evidence="1" id="KW-0732">Signal</keyword>
<dbReference type="RefSeq" id="WP_156128650.1">
    <property type="nucleotide sequence ID" value="NZ_CAWMFX010000008.1"/>
</dbReference>
<dbReference type="Proteomes" id="UP000595481">
    <property type="component" value="Chromosome"/>
</dbReference>
<proteinExistence type="predicted"/>
<evidence type="ECO:0000313" key="3">
    <source>
        <dbReference type="Proteomes" id="UP000595481"/>
    </source>
</evidence>
<protein>
    <recommendedName>
        <fullName evidence="4">SH3 domain-containing protein</fullName>
    </recommendedName>
</protein>
<name>A0A7T4DP35_AERJA</name>
<gene>
    <name evidence="2" type="ORF">I6H43_15460</name>
</gene>
<feature type="chain" id="PRO_5045349663" description="SH3 domain-containing protein" evidence="1">
    <location>
        <begin position="20"/>
        <end position="273"/>
    </location>
</feature>
<evidence type="ECO:0008006" key="4">
    <source>
        <dbReference type="Google" id="ProtNLM"/>
    </source>
</evidence>
<accession>A0A7T4DP35</accession>
<dbReference type="EMBL" id="CP066092">
    <property type="protein sequence ID" value="QQB18934.1"/>
    <property type="molecule type" value="Genomic_DNA"/>
</dbReference>
<evidence type="ECO:0000256" key="1">
    <source>
        <dbReference type="SAM" id="SignalP"/>
    </source>
</evidence>
<dbReference type="GeneID" id="69552702"/>
<feature type="signal peptide" evidence="1">
    <location>
        <begin position="1"/>
        <end position="19"/>
    </location>
</feature>
<evidence type="ECO:0000313" key="2">
    <source>
        <dbReference type="EMBL" id="QQB18934.1"/>
    </source>
</evidence>